<dbReference type="GO" id="GO:0006457">
    <property type="term" value="P:protein folding"/>
    <property type="evidence" value="ECO:0007669"/>
    <property type="project" value="InterPro"/>
</dbReference>
<keyword evidence="3 14" id="KW-0813">Transport</keyword>
<reference evidence="16" key="1">
    <citation type="submission" date="2023-01" db="EMBL/GenBank/DDBJ databases">
        <title>Complete genome sequence of Planctobacterium marinum strain Dej080120_11.</title>
        <authorList>
            <person name="Ueki S."/>
            <person name="Maruyama F."/>
        </authorList>
    </citation>
    <scope>NUCLEOTIDE SEQUENCE</scope>
    <source>
        <strain evidence="16">Dej080120_11</strain>
    </source>
</reference>
<comment type="caution">
    <text evidence="14">Lacks conserved residue(s) required for the propagation of feature annotation.</text>
</comment>
<evidence type="ECO:0000256" key="2">
    <source>
        <dbReference type="ARBA" id="ARBA00008823"/>
    </source>
</evidence>
<dbReference type="InterPro" id="IPR050183">
    <property type="entry name" value="DsbB"/>
</dbReference>
<dbReference type="SUPFAM" id="SSF158442">
    <property type="entry name" value="DsbB-like"/>
    <property type="match status" value="1"/>
</dbReference>
<dbReference type="PANTHER" id="PTHR36570">
    <property type="entry name" value="DISULFIDE BOND FORMATION PROTEIN B"/>
    <property type="match status" value="1"/>
</dbReference>
<comment type="function">
    <text evidence="14">Required for disulfide bond formation in some periplasmic proteins. Acts by oxidizing the DsbA protein.</text>
</comment>
<keyword evidence="11 14" id="KW-1015">Disulfide bond</keyword>
<feature type="transmembrane region" description="Helical" evidence="15">
    <location>
        <begin position="45"/>
        <end position="64"/>
    </location>
</feature>
<feature type="topological domain" description="Cytoplasmic" evidence="14">
    <location>
        <begin position="66"/>
        <end position="71"/>
    </location>
</feature>
<dbReference type="HAMAP" id="MF_00286">
    <property type="entry name" value="DsbB"/>
    <property type="match status" value="1"/>
</dbReference>
<dbReference type="InterPro" id="IPR003752">
    <property type="entry name" value="DiS_bond_form_DsbB/BdbC"/>
</dbReference>
<feature type="disulfide bond" description="Redox-active" evidence="14">
    <location>
        <begin position="41"/>
        <end position="44"/>
    </location>
</feature>
<evidence type="ECO:0000313" key="16">
    <source>
        <dbReference type="EMBL" id="BDX06075.1"/>
    </source>
</evidence>
<keyword evidence="8 14" id="KW-1133">Transmembrane helix</keyword>
<evidence type="ECO:0000256" key="13">
    <source>
        <dbReference type="ARBA" id="ARBA00023284"/>
    </source>
</evidence>
<dbReference type="NCBIfam" id="NF002485">
    <property type="entry name" value="PRK01749.1"/>
    <property type="match status" value="1"/>
</dbReference>
<evidence type="ECO:0000256" key="5">
    <source>
        <dbReference type="ARBA" id="ARBA00022519"/>
    </source>
</evidence>
<evidence type="ECO:0000256" key="14">
    <source>
        <dbReference type="HAMAP-Rule" id="MF_00286"/>
    </source>
</evidence>
<feature type="disulfide bond" description="Redox-active" evidence="14">
    <location>
        <begin position="105"/>
        <end position="131"/>
    </location>
</feature>
<gene>
    <name evidence="14 16" type="primary">dsbB</name>
    <name evidence="16" type="ORF">MACH26_15960</name>
</gene>
<evidence type="ECO:0000313" key="17">
    <source>
        <dbReference type="Proteomes" id="UP001333710"/>
    </source>
</evidence>
<feature type="topological domain" description="Periplasmic" evidence="14">
    <location>
        <begin position="32"/>
        <end position="49"/>
    </location>
</feature>
<dbReference type="GO" id="GO:0015035">
    <property type="term" value="F:protein-disulfide reductase activity"/>
    <property type="evidence" value="ECO:0007669"/>
    <property type="project" value="UniProtKB-UniRule"/>
</dbReference>
<comment type="subcellular location">
    <subcellularLocation>
        <location evidence="1">Cell inner membrane</location>
        <topology evidence="1">Multi-pass membrane protein</topology>
    </subcellularLocation>
    <subcellularLocation>
        <location evidence="14">Cell membrane</location>
        <topology evidence="14">Multi-pass membrane protein</topology>
    </subcellularLocation>
</comment>
<dbReference type="KEGG" id="pmaw:MACH26_15960"/>
<evidence type="ECO:0000256" key="12">
    <source>
        <dbReference type="ARBA" id="ARBA00023186"/>
    </source>
</evidence>
<keyword evidence="17" id="KW-1185">Reference proteome</keyword>
<keyword evidence="9 14" id="KW-0560">Oxidoreductase</keyword>
<dbReference type="InterPro" id="IPR023380">
    <property type="entry name" value="DsbB-like_sf"/>
</dbReference>
<dbReference type="GO" id="GO:0005886">
    <property type="term" value="C:plasma membrane"/>
    <property type="evidence" value="ECO:0007669"/>
    <property type="project" value="UniProtKB-SubCell"/>
</dbReference>
<evidence type="ECO:0000256" key="1">
    <source>
        <dbReference type="ARBA" id="ARBA00004429"/>
    </source>
</evidence>
<evidence type="ECO:0000256" key="8">
    <source>
        <dbReference type="ARBA" id="ARBA00022989"/>
    </source>
</evidence>
<evidence type="ECO:0000256" key="10">
    <source>
        <dbReference type="ARBA" id="ARBA00023136"/>
    </source>
</evidence>
<keyword evidence="10 14" id="KW-0472">Membrane</keyword>
<dbReference type="InterPro" id="IPR022920">
    <property type="entry name" value="Disulphide_bond_form_DsbB"/>
</dbReference>
<evidence type="ECO:0000256" key="3">
    <source>
        <dbReference type="ARBA" id="ARBA00022448"/>
    </source>
</evidence>
<protein>
    <recommendedName>
        <fullName evidence="14">Disulfide bond formation protein B</fullName>
    </recommendedName>
    <alternativeName>
        <fullName evidence="14">Disulfide oxidoreductase</fullName>
    </alternativeName>
</protein>
<evidence type="ECO:0000256" key="7">
    <source>
        <dbReference type="ARBA" id="ARBA00022982"/>
    </source>
</evidence>
<accession>A0AA48I533</accession>
<name>A0AA48I533_9ALTE</name>
<keyword evidence="5" id="KW-0997">Cell inner membrane</keyword>
<dbReference type="Proteomes" id="UP001333710">
    <property type="component" value="Chromosome"/>
</dbReference>
<dbReference type="Pfam" id="PF02600">
    <property type="entry name" value="DsbB"/>
    <property type="match status" value="1"/>
</dbReference>
<sequence length="172" mass="19752">MLELLSKFPDEKSAWGALWLSALGFEITALFFQYSMGLAPCIMCIYQRTAMLGILFAGLIPFLYNHFASRLVAFMLWGLSSIWGLLIAIEHVDIQMDPNPFFASCEIVPNFPSFLPLHDWIPAFFAATGDCGNIDWQFLYFSMPQWMIILFGIYSLLFIAMLVPRLLVQRRF</sequence>
<organism evidence="16 17">
    <name type="scientific">Planctobacterium marinum</name>
    <dbReference type="NCBI Taxonomy" id="1631968"/>
    <lineage>
        <taxon>Bacteria</taxon>
        <taxon>Pseudomonadati</taxon>
        <taxon>Pseudomonadota</taxon>
        <taxon>Gammaproteobacteria</taxon>
        <taxon>Alteromonadales</taxon>
        <taxon>Alteromonadaceae</taxon>
        <taxon>Planctobacterium</taxon>
    </lineage>
</organism>
<evidence type="ECO:0000256" key="11">
    <source>
        <dbReference type="ARBA" id="ARBA00023157"/>
    </source>
</evidence>
<dbReference type="GO" id="GO:0009055">
    <property type="term" value="F:electron transfer activity"/>
    <property type="evidence" value="ECO:0007669"/>
    <property type="project" value="UniProtKB-UniRule"/>
</dbReference>
<dbReference type="EMBL" id="AP027272">
    <property type="protein sequence ID" value="BDX06075.1"/>
    <property type="molecule type" value="Genomic_DNA"/>
</dbReference>
<feature type="topological domain" description="Cytoplasmic" evidence="14">
    <location>
        <begin position="165"/>
        <end position="172"/>
    </location>
</feature>
<feature type="transmembrane region" description="Helical" evidence="15">
    <location>
        <begin position="71"/>
        <end position="89"/>
    </location>
</feature>
<dbReference type="Gene3D" id="1.20.1550.10">
    <property type="entry name" value="DsbB-like"/>
    <property type="match status" value="1"/>
</dbReference>
<keyword evidence="4 14" id="KW-1003">Cell membrane</keyword>
<dbReference type="AlphaFoldDB" id="A0AA48I533"/>
<evidence type="ECO:0000256" key="15">
    <source>
        <dbReference type="SAM" id="Phobius"/>
    </source>
</evidence>
<proteinExistence type="inferred from homology"/>
<comment type="similarity">
    <text evidence="2 14">Belongs to the DsbB family.</text>
</comment>
<keyword evidence="6 14" id="KW-0812">Transmembrane</keyword>
<keyword evidence="12 14" id="KW-0143">Chaperone</keyword>
<feature type="transmembrane region" description="Helical" evidence="15">
    <location>
        <begin position="12"/>
        <end position="33"/>
    </location>
</feature>
<feature type="topological domain" description="Cytoplasmic" evidence="14">
    <location>
        <begin position="1"/>
        <end position="14"/>
    </location>
</feature>
<evidence type="ECO:0000256" key="6">
    <source>
        <dbReference type="ARBA" id="ARBA00022692"/>
    </source>
</evidence>
<keyword evidence="7 14" id="KW-0249">Electron transport</keyword>
<feature type="transmembrane region" description="Helical" evidence="15">
    <location>
        <begin position="146"/>
        <end position="168"/>
    </location>
</feature>
<evidence type="ECO:0000256" key="4">
    <source>
        <dbReference type="ARBA" id="ARBA00022475"/>
    </source>
</evidence>
<evidence type="ECO:0000256" key="9">
    <source>
        <dbReference type="ARBA" id="ARBA00023002"/>
    </source>
</evidence>
<dbReference type="PANTHER" id="PTHR36570:SF2">
    <property type="entry name" value="DISULFIDE BOND FORMATION PROTEIN B"/>
    <property type="match status" value="1"/>
</dbReference>
<keyword evidence="13 14" id="KW-0676">Redox-active center</keyword>